<protein>
    <submittedName>
        <fullName evidence="3">Uncharacterized protein</fullName>
    </submittedName>
</protein>
<dbReference type="eggNOG" id="COG0457">
    <property type="taxonomic scope" value="Bacteria"/>
</dbReference>
<evidence type="ECO:0000256" key="2">
    <source>
        <dbReference type="SAM" id="SignalP"/>
    </source>
</evidence>
<sequence>MDRTRFRFPRSLPFLLAMLLLASGAALARAPEVQAVRDALRNGEPGTAVELGEKAIAAQPRDADAWYYAGQAYGWMAMEANLLRKPHWAGKAHEAFRKAATLDPDHLGAREGLVQFYAVAPAILGGGRDKAEAEIEAYASRDRAGGHYLRGMLLKEAAAERELREAVRLAPANPKFRMALIARLIANGTRAAELLPEIDAALLAAPDDARLLYQLGRFAAVHGQRTQDGEAALGRVLDGTAQAVEEASRGGAHWRRGQLREKRGDIAGALADYRAAVRLEPDQKPFRKDLERLERDG</sequence>
<dbReference type="InterPro" id="IPR019734">
    <property type="entry name" value="TPR_rpt"/>
</dbReference>
<keyword evidence="1" id="KW-0802">TPR repeat</keyword>
<dbReference type="Gene3D" id="1.25.40.10">
    <property type="entry name" value="Tetratricopeptide repeat domain"/>
    <property type="match status" value="2"/>
</dbReference>
<proteinExistence type="predicted"/>
<evidence type="ECO:0000256" key="1">
    <source>
        <dbReference type="PROSITE-ProRule" id="PRU00339"/>
    </source>
</evidence>
<name>A0A0A0MBW5_9GAMM</name>
<evidence type="ECO:0000313" key="3">
    <source>
        <dbReference type="EMBL" id="KGO99281.1"/>
    </source>
</evidence>
<comment type="caution">
    <text evidence="3">The sequence shown here is derived from an EMBL/GenBank/DDBJ whole genome shotgun (WGS) entry which is preliminary data.</text>
</comment>
<feature type="signal peptide" evidence="2">
    <location>
        <begin position="1"/>
        <end position="28"/>
    </location>
</feature>
<dbReference type="PROSITE" id="PS50005">
    <property type="entry name" value="TPR"/>
    <property type="match status" value="1"/>
</dbReference>
<keyword evidence="2" id="KW-0732">Signal</keyword>
<dbReference type="Proteomes" id="UP000030003">
    <property type="component" value="Unassembled WGS sequence"/>
</dbReference>
<dbReference type="EMBL" id="AVBH01000024">
    <property type="protein sequence ID" value="KGO99281.1"/>
    <property type="molecule type" value="Genomic_DNA"/>
</dbReference>
<dbReference type="InterPro" id="IPR011990">
    <property type="entry name" value="TPR-like_helical_dom_sf"/>
</dbReference>
<keyword evidence="4" id="KW-1185">Reference proteome</keyword>
<gene>
    <name evidence="3" type="ORF">N791_10350</name>
</gene>
<dbReference type="SUPFAM" id="SSF48452">
    <property type="entry name" value="TPR-like"/>
    <property type="match status" value="1"/>
</dbReference>
<accession>A0A0A0MBW5</accession>
<feature type="repeat" description="TPR" evidence="1">
    <location>
        <begin position="250"/>
        <end position="283"/>
    </location>
</feature>
<dbReference type="OrthoDB" id="192575at2"/>
<feature type="chain" id="PRO_5001973579" evidence="2">
    <location>
        <begin position="29"/>
        <end position="297"/>
    </location>
</feature>
<reference evidence="3 4" key="1">
    <citation type="submission" date="2013-08" db="EMBL/GenBank/DDBJ databases">
        <title>Genomic analysis of Lysobacter defluvii.</title>
        <authorList>
            <person name="Wang Q."/>
            <person name="Wang G."/>
        </authorList>
    </citation>
    <scope>NUCLEOTIDE SEQUENCE [LARGE SCALE GENOMIC DNA]</scope>
    <source>
        <strain evidence="3 4">IMMIB APB-9</strain>
    </source>
</reference>
<organism evidence="3 4">
    <name type="scientific">Lysobacter defluvii IMMIB APB-9 = DSM 18482</name>
    <dbReference type="NCBI Taxonomy" id="1385515"/>
    <lineage>
        <taxon>Bacteria</taxon>
        <taxon>Pseudomonadati</taxon>
        <taxon>Pseudomonadota</taxon>
        <taxon>Gammaproteobacteria</taxon>
        <taxon>Lysobacterales</taxon>
        <taxon>Lysobacteraceae</taxon>
        <taxon>Novilysobacter</taxon>
    </lineage>
</organism>
<dbReference type="AlphaFoldDB" id="A0A0A0MBW5"/>
<dbReference type="RefSeq" id="WP_027070240.1">
    <property type="nucleotide sequence ID" value="NZ_AUHT01000011.1"/>
</dbReference>
<dbReference type="STRING" id="1385515.GCA_000423325_02210"/>
<evidence type="ECO:0000313" key="4">
    <source>
        <dbReference type="Proteomes" id="UP000030003"/>
    </source>
</evidence>